<dbReference type="InterPro" id="IPR015943">
    <property type="entry name" value="WD40/YVTN_repeat-like_dom_sf"/>
</dbReference>
<dbReference type="EMBL" id="UXSR01005257">
    <property type="protein sequence ID" value="VDD80388.1"/>
    <property type="molecule type" value="Genomic_DNA"/>
</dbReference>
<dbReference type="InterPro" id="IPR001680">
    <property type="entry name" value="WD40_rpt"/>
</dbReference>
<feature type="region of interest" description="Disordered" evidence="1">
    <location>
        <begin position="1"/>
        <end position="31"/>
    </location>
</feature>
<dbReference type="Proteomes" id="UP000267029">
    <property type="component" value="Unassembled WGS sequence"/>
</dbReference>
<dbReference type="AlphaFoldDB" id="A0A158QUK9"/>
<gene>
    <name evidence="2" type="ORF">MCOS_LOCUS6391</name>
</gene>
<dbReference type="OrthoDB" id="10002389at2759"/>
<protein>
    <submittedName>
        <fullName evidence="2">Uncharacterized protein</fullName>
    </submittedName>
</protein>
<dbReference type="InterPro" id="IPR036322">
    <property type="entry name" value="WD40_repeat_dom_sf"/>
</dbReference>
<reference evidence="2 3" key="1">
    <citation type="submission" date="2018-10" db="EMBL/GenBank/DDBJ databases">
        <authorList>
            <consortium name="Pathogen Informatics"/>
        </authorList>
    </citation>
    <scope>NUCLEOTIDE SEQUENCE [LARGE SCALE GENOMIC DNA]</scope>
</reference>
<evidence type="ECO:0000313" key="3">
    <source>
        <dbReference type="Proteomes" id="UP000267029"/>
    </source>
</evidence>
<proteinExistence type="predicted"/>
<dbReference type="STRING" id="53468.A0A158QUK9"/>
<dbReference type="Gene3D" id="2.130.10.10">
    <property type="entry name" value="YVTN repeat-like/Quinoprotein amine dehydrogenase"/>
    <property type="match status" value="2"/>
</dbReference>
<name>A0A158QUK9_MESCO</name>
<evidence type="ECO:0000313" key="2">
    <source>
        <dbReference type="EMBL" id="VDD80388.1"/>
    </source>
</evidence>
<keyword evidence="3" id="KW-1185">Reference proteome</keyword>
<feature type="region of interest" description="Disordered" evidence="1">
    <location>
        <begin position="77"/>
        <end position="99"/>
    </location>
</feature>
<organism evidence="2 3">
    <name type="scientific">Mesocestoides corti</name>
    <name type="common">Flatworm</name>
    <dbReference type="NCBI Taxonomy" id="53468"/>
    <lineage>
        <taxon>Eukaryota</taxon>
        <taxon>Metazoa</taxon>
        <taxon>Spiralia</taxon>
        <taxon>Lophotrochozoa</taxon>
        <taxon>Platyhelminthes</taxon>
        <taxon>Cestoda</taxon>
        <taxon>Eucestoda</taxon>
        <taxon>Cyclophyllidea</taxon>
        <taxon>Mesocestoididae</taxon>
        <taxon>Mesocestoides</taxon>
    </lineage>
</organism>
<evidence type="ECO:0000256" key="1">
    <source>
        <dbReference type="SAM" id="MobiDB-lite"/>
    </source>
</evidence>
<feature type="compositionally biased region" description="Acidic residues" evidence="1">
    <location>
        <begin position="81"/>
        <end position="92"/>
    </location>
</feature>
<dbReference type="SMART" id="SM00320">
    <property type="entry name" value="WD40"/>
    <property type="match status" value="4"/>
</dbReference>
<sequence length="691" mass="75295">MITKTTASAERPGTKFTASAPPDKTARKCTNPVNASRVDVFHWFTSLTQKGIDRQIRKETESVAKEKLAERKSIYGGFGDGEGEIETDDEGEDQKKPEAGLPNYTQFSHFWHHMCTLPLHHPVRRKLLYSKHLQDRRIFAIENEIEGRILLAEDKLPTYEDTYLLNVYAEKNIQEKVRLYEIGGSNTTIARHFVHSSDAVIFVFDLTDFDSFLYMQKLKSTLPAFSISLVGPKGTGAAKACTCIAYAEDKDLVFAGHTDGAISVCNFQQKRQCGAWYGHPGSQVVGLAAVPWMAASHAFCLISQARDGKIRFWDTNQLLLSTSASISKRLFIFHFWKALSSNFIVEDPFHVGVNIPVFRCGVSLVPLISPKEPLLEIACCDYTFCPFAVWPLKGNGACDHRLAYVTTDDGDTTALCIEVIRSPDNLIVCSVDAGHISKLGMCMALSGLPSPEGTCRFLAGFEAGCVVVFDEGRPTTRLSPTCPTDTRPITCLAASVADPQGFRVAVGKAAANDAETGLADFDLLKVTIEGMALCDSFVKISFATSEDVKMALRKCACFLDSTETHLERCAKQPKSSAHGISAVCWRRDGLLVAGGQWNGDIRCFSVASQGRARCLGDLRSPGAVVGGGTLMGEWSSVSGGTQTSSGDQQQQQQSLCVRSCLFLPSNWLITTAPASAGGAGALHVWDVYRDS</sequence>
<dbReference type="SUPFAM" id="SSF50978">
    <property type="entry name" value="WD40 repeat-like"/>
    <property type="match status" value="1"/>
</dbReference>
<accession>A0A158QUK9</accession>